<dbReference type="Gene3D" id="2.60.120.260">
    <property type="entry name" value="Galactose-binding domain-like"/>
    <property type="match status" value="1"/>
</dbReference>
<sequence>MKKIFLNLALIGLVGFSGCKKNETTLPEPESNKSVGILQAFTQLDADGRINPQITTVTKRTFGQPDSLYNFVVNASLVDASTTATNDISVNYSLDFTGLNTVNLKRGVAGLPIYEPLPDSVLVFSTKSSTIGQGKRTSADVGFSISSKKIESGHLYAIPVKVILNNTSGYEVDKATQTAYFVIKTESKIYPEFERSAWKVLGFDSQETSGEGPNNGRAIYVLDGNINTFWHTQWQGASPKFPHWISIDMGSTKTIHGFSIMDRQGSSYDGAKNVIISTSSDGITWTDLTPITLTATNAKQMVDVIPVNNVRYFKVTALNSMADGIFLSMAELGAY</sequence>
<gene>
    <name evidence="2" type="ORF">DF947_07315</name>
</gene>
<dbReference type="EMBL" id="QGNY01000002">
    <property type="protein sequence ID" value="PWS32870.1"/>
    <property type="molecule type" value="Genomic_DNA"/>
</dbReference>
<evidence type="ECO:0000259" key="1">
    <source>
        <dbReference type="PROSITE" id="PS50022"/>
    </source>
</evidence>
<protein>
    <recommendedName>
        <fullName evidence="1">F5/8 type C domain-containing protein</fullName>
    </recommendedName>
</protein>
<dbReference type="InterPro" id="IPR000421">
    <property type="entry name" value="FA58C"/>
</dbReference>
<dbReference type="SUPFAM" id="SSF49785">
    <property type="entry name" value="Galactose-binding domain-like"/>
    <property type="match status" value="1"/>
</dbReference>
<keyword evidence="3" id="KW-1185">Reference proteome</keyword>
<dbReference type="PROSITE" id="PS50022">
    <property type="entry name" value="FA58C_3"/>
    <property type="match status" value="1"/>
</dbReference>
<evidence type="ECO:0000313" key="2">
    <source>
        <dbReference type="EMBL" id="PWS32870.1"/>
    </source>
</evidence>
<organism evidence="2 3">
    <name type="scientific">Pedobacter paludis</name>
    <dbReference type="NCBI Taxonomy" id="2203212"/>
    <lineage>
        <taxon>Bacteria</taxon>
        <taxon>Pseudomonadati</taxon>
        <taxon>Bacteroidota</taxon>
        <taxon>Sphingobacteriia</taxon>
        <taxon>Sphingobacteriales</taxon>
        <taxon>Sphingobacteriaceae</taxon>
        <taxon>Pedobacter</taxon>
    </lineage>
</organism>
<dbReference type="OrthoDB" id="1434826at2"/>
<dbReference type="RefSeq" id="WP_109929038.1">
    <property type="nucleotide sequence ID" value="NZ_QGNY01000002.1"/>
</dbReference>
<name>A0A317F0V8_9SPHI</name>
<dbReference type="AlphaFoldDB" id="A0A317F0V8"/>
<comment type="caution">
    <text evidence="2">The sequence shown here is derived from an EMBL/GenBank/DDBJ whole genome shotgun (WGS) entry which is preliminary data.</text>
</comment>
<dbReference type="Proteomes" id="UP000245391">
    <property type="component" value="Unassembled WGS sequence"/>
</dbReference>
<dbReference type="PROSITE" id="PS51257">
    <property type="entry name" value="PROKAR_LIPOPROTEIN"/>
    <property type="match status" value="1"/>
</dbReference>
<dbReference type="InterPro" id="IPR008979">
    <property type="entry name" value="Galactose-bd-like_sf"/>
</dbReference>
<proteinExistence type="predicted"/>
<dbReference type="Gene3D" id="2.60.40.1740">
    <property type="entry name" value="hypothetical protein (bacova_03559)"/>
    <property type="match status" value="1"/>
</dbReference>
<dbReference type="Pfam" id="PF00754">
    <property type="entry name" value="F5_F8_type_C"/>
    <property type="match status" value="1"/>
</dbReference>
<reference evidence="3" key="1">
    <citation type="submission" date="2018-05" db="EMBL/GenBank/DDBJ databases">
        <title>Pedobacter paludis sp. nov., isolated from wetland soil.</title>
        <authorList>
            <person name="Zhang Y."/>
        </authorList>
    </citation>
    <scope>NUCLEOTIDE SEQUENCE [LARGE SCALE GENOMIC DNA]</scope>
    <source>
        <strain evidence="3">R-8</strain>
    </source>
</reference>
<dbReference type="Pfam" id="PF08522">
    <property type="entry name" value="BT_3987-like_N"/>
    <property type="match status" value="1"/>
</dbReference>
<evidence type="ECO:0000313" key="3">
    <source>
        <dbReference type="Proteomes" id="UP000245391"/>
    </source>
</evidence>
<accession>A0A317F0V8</accession>
<dbReference type="InterPro" id="IPR013728">
    <property type="entry name" value="BT_3987-like_N"/>
</dbReference>
<feature type="domain" description="F5/8 type C" evidence="1">
    <location>
        <begin position="223"/>
        <end position="334"/>
    </location>
</feature>